<evidence type="ECO:0000256" key="2">
    <source>
        <dbReference type="SAM" id="Phobius"/>
    </source>
</evidence>
<accession>A0A8B6CLM3</accession>
<name>A0A8B6CLM3_MYTGA</name>
<protein>
    <submittedName>
        <fullName evidence="4">Uncharacterized protein</fullName>
    </submittedName>
</protein>
<comment type="caution">
    <text evidence="4">The sequence shown here is derived from an EMBL/GenBank/DDBJ whole genome shotgun (WGS) entry which is preliminary data.</text>
</comment>
<proteinExistence type="predicted"/>
<feature type="transmembrane region" description="Helical" evidence="2">
    <location>
        <begin position="455"/>
        <end position="479"/>
    </location>
</feature>
<keyword evidence="3" id="KW-0732">Signal</keyword>
<feature type="transmembrane region" description="Helical" evidence="2">
    <location>
        <begin position="512"/>
        <end position="538"/>
    </location>
</feature>
<feature type="transmembrane region" description="Helical" evidence="2">
    <location>
        <begin position="397"/>
        <end position="421"/>
    </location>
</feature>
<feature type="transmembrane region" description="Helical" evidence="2">
    <location>
        <begin position="846"/>
        <end position="864"/>
    </location>
</feature>
<dbReference type="OrthoDB" id="6112511at2759"/>
<dbReference type="EMBL" id="UYJE01001898">
    <property type="protein sequence ID" value="VDI06121.1"/>
    <property type="molecule type" value="Genomic_DNA"/>
</dbReference>
<dbReference type="AlphaFoldDB" id="A0A8B6CLM3"/>
<evidence type="ECO:0000313" key="4">
    <source>
        <dbReference type="EMBL" id="VDI06121.1"/>
    </source>
</evidence>
<organism evidence="4 5">
    <name type="scientific">Mytilus galloprovincialis</name>
    <name type="common">Mediterranean mussel</name>
    <dbReference type="NCBI Taxonomy" id="29158"/>
    <lineage>
        <taxon>Eukaryota</taxon>
        <taxon>Metazoa</taxon>
        <taxon>Spiralia</taxon>
        <taxon>Lophotrochozoa</taxon>
        <taxon>Mollusca</taxon>
        <taxon>Bivalvia</taxon>
        <taxon>Autobranchia</taxon>
        <taxon>Pteriomorphia</taxon>
        <taxon>Mytilida</taxon>
        <taxon>Mytiloidea</taxon>
        <taxon>Mytilidae</taxon>
        <taxon>Mytilinae</taxon>
        <taxon>Mytilus</taxon>
    </lineage>
</organism>
<feature type="transmembrane region" description="Helical" evidence="2">
    <location>
        <begin position="822"/>
        <end position="840"/>
    </location>
</feature>
<feature type="chain" id="PRO_5032587896" evidence="3">
    <location>
        <begin position="24"/>
        <end position="975"/>
    </location>
</feature>
<feature type="transmembrane region" description="Helical" evidence="2">
    <location>
        <begin position="544"/>
        <end position="562"/>
    </location>
</feature>
<keyword evidence="2" id="KW-1133">Transmembrane helix</keyword>
<reference evidence="4" key="1">
    <citation type="submission" date="2018-11" db="EMBL/GenBank/DDBJ databases">
        <authorList>
            <person name="Alioto T."/>
            <person name="Alioto T."/>
        </authorList>
    </citation>
    <scope>NUCLEOTIDE SEQUENCE</scope>
</reference>
<evidence type="ECO:0000256" key="1">
    <source>
        <dbReference type="SAM" id="MobiDB-lite"/>
    </source>
</evidence>
<feature type="signal peptide" evidence="3">
    <location>
        <begin position="1"/>
        <end position="23"/>
    </location>
</feature>
<feature type="region of interest" description="Disordered" evidence="1">
    <location>
        <begin position="606"/>
        <end position="640"/>
    </location>
</feature>
<feature type="transmembrane region" description="Helical" evidence="2">
    <location>
        <begin position="653"/>
        <end position="677"/>
    </location>
</feature>
<gene>
    <name evidence="4" type="ORF">MGAL_10B012530</name>
</gene>
<dbReference type="Proteomes" id="UP000596742">
    <property type="component" value="Unassembled WGS sequence"/>
</dbReference>
<evidence type="ECO:0000256" key="3">
    <source>
        <dbReference type="SAM" id="SignalP"/>
    </source>
</evidence>
<feature type="transmembrane region" description="Helical" evidence="2">
    <location>
        <begin position="185"/>
        <end position="209"/>
    </location>
</feature>
<sequence length="975" mass="113213">MEVHPFTMLNITLFFLIFLTVDSKSKTECTLKFKQPRHGQRNLHKTAKLLKITFSLDNATGIPDSVIEDSDLFQPLKWKRVSGTHGNGLLQLIPIYEMLSLSLLSYETENSFIDLQSKPTGCITNLTDLEYEMVFRKFLLNFTKEYEEICNEHIENISGEAEFYYECCHYDYNGKMQCNRVLKNIWMRAIHYCSYIVIAIVSLYCPLLIPPSLYNPNFGPKQFGHCLKDHYTFTVSITQTNCWKEICKRFNKLMNIDKKYVPYYKFESMTKFLKKVGKMNAKNGYQFKLSKVYFNVDPSEIVAENEVPISLISALRDLLFGCGMESDEGVRNGSQTSEVENEENQTSCCNKFETKIQTACCQNSKMKNQEGVKACCKANIFGACVHINYPWYKLWGFLLRFVFAVAICLPWIIRVCIFYVYEYDIRESRHKAAETRNFLVRIENNLTYYGTPVHVVFILSYALMCFGYLFFELISVILFKNITSLLRKILTEIFNSMCNRSKGKVIRWSIRVLLKPFTACGMFGVVFAIPFWIFAVPFTFTVSAYYLFPTFHITINFLRLFVDIFRTCNLKSDKSSQKNVDKNCCYSFFSFQDICSDNRETTTSHEATYNVDQEGNTTSHEVTDNDDQDENTTSHEVTDNVDQQETKPILYEIGLMFILLCMMLSFVLLTFEFVIFFMKVATYTMVGLILNSSHAMQYISTISLAWLYYNRCFGGISQIYKNFNKAVQTILYRVNELRADEITKQEMKDRKYKAFKVSNKSITEGNIGTYDRDPKFKTKGVVLLFDKDKQYTTKKFFFNICKKLPDGPGPYSKRYGIALRHFCVIFLFLLFVTLVVIAFGDSYSVSFPNQLLATLAGGVVPWILMKTNILFSQDDPPDVDEIYERYFHKQKNSESDAEGLFNMFKKTFDDEIEKDSKWWIIGDMDVTDTSTVNVEPSKADLLIWNGRESTYTKRKTVENPLENKNEGEGLIKKDQ</sequence>
<evidence type="ECO:0000313" key="5">
    <source>
        <dbReference type="Proteomes" id="UP000596742"/>
    </source>
</evidence>
<keyword evidence="2" id="KW-0812">Transmembrane</keyword>
<keyword evidence="5" id="KW-1185">Reference proteome</keyword>
<feature type="transmembrane region" description="Helical" evidence="2">
    <location>
        <begin position="683"/>
        <end position="709"/>
    </location>
</feature>
<keyword evidence="2" id="KW-0472">Membrane</keyword>
<feature type="compositionally biased region" description="Polar residues" evidence="1">
    <location>
        <begin position="606"/>
        <end position="620"/>
    </location>
</feature>